<dbReference type="PRINTS" id="PR00398">
    <property type="entry name" value="STRDHORMONER"/>
</dbReference>
<keyword evidence="4 10" id="KW-0862">Zinc</keyword>
<dbReference type="GO" id="GO:0003700">
    <property type="term" value="F:DNA-binding transcription factor activity"/>
    <property type="evidence" value="ECO:0007669"/>
    <property type="project" value="InterPro"/>
</dbReference>
<dbReference type="PRINTS" id="PR00047">
    <property type="entry name" value="STROIDFINGER"/>
</dbReference>
<dbReference type="Gene3D" id="3.30.50.10">
    <property type="entry name" value="Erythroid Transcription Factor GATA-1, subunit A"/>
    <property type="match status" value="1"/>
</dbReference>
<keyword evidence="5 10" id="KW-0805">Transcription regulation</keyword>
<evidence type="ECO:0000256" key="3">
    <source>
        <dbReference type="ARBA" id="ARBA00022771"/>
    </source>
</evidence>
<dbReference type="GO" id="GO:0035556">
    <property type="term" value="P:intracellular signal transduction"/>
    <property type="evidence" value="ECO:0007669"/>
    <property type="project" value="UniProtKB-ARBA"/>
</dbReference>
<evidence type="ECO:0000256" key="10">
    <source>
        <dbReference type="RuleBase" id="RU004334"/>
    </source>
</evidence>
<dbReference type="Pfam" id="PF00104">
    <property type="entry name" value="Hormone_recep"/>
    <property type="match status" value="1"/>
</dbReference>
<evidence type="ECO:0000256" key="1">
    <source>
        <dbReference type="ARBA" id="ARBA00004123"/>
    </source>
</evidence>
<dbReference type="Pfam" id="PF00105">
    <property type="entry name" value="zf-C4"/>
    <property type="match status" value="1"/>
</dbReference>
<keyword evidence="2 10" id="KW-0479">Metal-binding</keyword>
<comment type="similarity">
    <text evidence="10">Belongs to the nuclear hormone receptor family.</text>
</comment>
<evidence type="ECO:0000259" key="12">
    <source>
        <dbReference type="PROSITE" id="PS51843"/>
    </source>
</evidence>
<dbReference type="InterPro" id="IPR048246">
    <property type="entry name" value="NR2C1/2-like_LBD"/>
</dbReference>
<dbReference type="InterPro" id="IPR001628">
    <property type="entry name" value="Znf_hrmn_rcpt"/>
</dbReference>
<dbReference type="PROSITE" id="PS51030">
    <property type="entry name" value="NUCLEAR_REC_DBD_2"/>
    <property type="match status" value="1"/>
</dbReference>
<accession>A0A7R9F8X9</accession>
<organism evidence="13">
    <name type="scientific">Timema bartmani</name>
    <dbReference type="NCBI Taxonomy" id="61472"/>
    <lineage>
        <taxon>Eukaryota</taxon>
        <taxon>Metazoa</taxon>
        <taxon>Ecdysozoa</taxon>
        <taxon>Arthropoda</taxon>
        <taxon>Hexapoda</taxon>
        <taxon>Insecta</taxon>
        <taxon>Pterygota</taxon>
        <taxon>Neoptera</taxon>
        <taxon>Polyneoptera</taxon>
        <taxon>Phasmatodea</taxon>
        <taxon>Timematodea</taxon>
        <taxon>Timematoidea</taxon>
        <taxon>Timematidae</taxon>
        <taxon>Timema</taxon>
    </lineage>
</organism>
<dbReference type="InterPro" id="IPR000536">
    <property type="entry name" value="Nucl_hrmn_rcpt_lig-bd"/>
</dbReference>
<dbReference type="PROSITE" id="PS00031">
    <property type="entry name" value="NUCLEAR_REC_DBD_1"/>
    <property type="match status" value="1"/>
</dbReference>
<dbReference type="GO" id="GO:0008270">
    <property type="term" value="F:zinc ion binding"/>
    <property type="evidence" value="ECO:0007669"/>
    <property type="project" value="UniProtKB-KW"/>
</dbReference>
<protein>
    <submittedName>
        <fullName evidence="13">Uncharacterized protein</fullName>
    </submittedName>
</protein>
<dbReference type="GO" id="GO:0006357">
    <property type="term" value="P:regulation of transcription by RNA polymerase II"/>
    <property type="evidence" value="ECO:0007669"/>
    <property type="project" value="UniProtKB-ARBA"/>
</dbReference>
<reference evidence="13" key="1">
    <citation type="submission" date="2020-11" db="EMBL/GenBank/DDBJ databases">
        <authorList>
            <person name="Tran Van P."/>
        </authorList>
    </citation>
    <scope>NUCLEOTIDE SEQUENCE</scope>
</reference>
<dbReference type="EMBL" id="OD569569">
    <property type="protein sequence ID" value="CAD7448098.1"/>
    <property type="molecule type" value="Genomic_DNA"/>
</dbReference>
<keyword evidence="8 10" id="KW-0675">Receptor</keyword>
<dbReference type="SMART" id="SM00399">
    <property type="entry name" value="ZnF_C4"/>
    <property type="match status" value="1"/>
</dbReference>
<feature type="domain" description="Nuclear receptor" evidence="11">
    <location>
        <begin position="34"/>
        <end position="109"/>
    </location>
</feature>
<evidence type="ECO:0000259" key="11">
    <source>
        <dbReference type="PROSITE" id="PS51030"/>
    </source>
</evidence>
<evidence type="ECO:0000256" key="4">
    <source>
        <dbReference type="ARBA" id="ARBA00022833"/>
    </source>
</evidence>
<dbReference type="SUPFAM" id="SSF57716">
    <property type="entry name" value="Glucocorticoid receptor-like (DNA-binding domain)"/>
    <property type="match status" value="1"/>
</dbReference>
<keyword evidence="7 10" id="KW-0804">Transcription</keyword>
<dbReference type="Gene3D" id="1.10.565.10">
    <property type="entry name" value="Retinoid X Receptor"/>
    <property type="match status" value="1"/>
</dbReference>
<keyword evidence="6 10" id="KW-0238">DNA-binding</keyword>
<evidence type="ECO:0000256" key="7">
    <source>
        <dbReference type="ARBA" id="ARBA00023163"/>
    </source>
</evidence>
<evidence type="ECO:0000256" key="2">
    <source>
        <dbReference type="ARBA" id="ARBA00022723"/>
    </source>
</evidence>
<evidence type="ECO:0000256" key="5">
    <source>
        <dbReference type="ARBA" id="ARBA00023015"/>
    </source>
</evidence>
<dbReference type="GO" id="GO:0005634">
    <property type="term" value="C:nucleus"/>
    <property type="evidence" value="ECO:0007669"/>
    <property type="project" value="UniProtKB-SubCell"/>
</dbReference>
<dbReference type="InterPro" id="IPR050274">
    <property type="entry name" value="Nuclear_hormone_rcpt_NR2"/>
</dbReference>
<gene>
    <name evidence="13" type="ORF">TBIB3V08_LOCUS10391</name>
</gene>
<dbReference type="GO" id="GO:0043565">
    <property type="term" value="F:sequence-specific DNA binding"/>
    <property type="evidence" value="ECO:0007669"/>
    <property type="project" value="InterPro"/>
</dbReference>
<dbReference type="FunFam" id="1.10.565.10:FF:000012">
    <property type="entry name" value="Nuclear receptor subfamily 2 group C member 1"/>
    <property type="match status" value="1"/>
</dbReference>
<feature type="domain" description="NR LBD" evidence="12">
    <location>
        <begin position="268"/>
        <end position="505"/>
    </location>
</feature>
<dbReference type="SUPFAM" id="SSF48508">
    <property type="entry name" value="Nuclear receptor ligand-binding domain"/>
    <property type="match status" value="1"/>
</dbReference>
<keyword evidence="9 10" id="KW-0539">Nucleus</keyword>
<comment type="subcellular location">
    <subcellularLocation>
        <location evidence="1 10">Nucleus</location>
    </subcellularLocation>
</comment>
<dbReference type="PANTHER" id="PTHR24083">
    <property type="entry name" value="NUCLEAR HORMONE RECEPTOR"/>
    <property type="match status" value="1"/>
</dbReference>
<evidence type="ECO:0000313" key="13">
    <source>
        <dbReference type="EMBL" id="CAD7448098.1"/>
    </source>
</evidence>
<dbReference type="SMART" id="SM00430">
    <property type="entry name" value="HOLI"/>
    <property type="match status" value="1"/>
</dbReference>
<dbReference type="InterPro" id="IPR013088">
    <property type="entry name" value="Znf_NHR/GATA"/>
</dbReference>
<dbReference type="InterPro" id="IPR035500">
    <property type="entry name" value="NHR-like_dom_sf"/>
</dbReference>
<proteinExistence type="inferred from homology"/>
<sequence>MDEALNLVMNSGLVVQDMSSGLVHDKVRSLCLAVELCVVCGDRASGRHYGAISCEGCKGFFKRSIRKQLGYQCRGNKNCEVTKHHRNRCQYCRLQKCLMMGMRSDGTEYCQAVLPTMEQTRETFKAPHVLAVQHERKPITEKRELGNMGTAMDANASFTTNPAFKIFIRKDLALDSKSPSSLSLSDLGLMNPNALSKSADQKSVFLSDISRRMSPPQDSVDEEGSTDSFLGNGDVSDALSLAHDKNLISRVLDTMAKNINGNDILGPAVEYECDNVFELEGLLLQEQHIPFNLQTPSPMPAYLNVHYICESASRLLFLSVHWVRSIPAFQLLSSDSQVALVRGCWTELFALGLVQCSEVLSLPTILSTIINHLQASVVQDKISTQQLKQVTDHVSKLQEYVNGMTRLQVDEHEFAYLKTITLFNTDLPGLGSKRQVEKFQEKAFQELRTYVSQTFPEDRDRFPRLLLRLPLLRALQAHVMEELFFAGLIGNVQIDSVIPYILRMDEGEYCSQIGSESNVDGFGKIFKMEENDEET</sequence>
<evidence type="ECO:0000256" key="6">
    <source>
        <dbReference type="ARBA" id="ARBA00023125"/>
    </source>
</evidence>
<evidence type="ECO:0000256" key="8">
    <source>
        <dbReference type="ARBA" id="ARBA00023170"/>
    </source>
</evidence>
<name>A0A7R9F8X9_9NEOP</name>
<dbReference type="AlphaFoldDB" id="A0A7R9F8X9"/>
<evidence type="ECO:0000256" key="9">
    <source>
        <dbReference type="ARBA" id="ARBA00023242"/>
    </source>
</evidence>
<keyword evidence="3 10" id="KW-0863">Zinc-finger</keyword>
<dbReference type="PROSITE" id="PS51843">
    <property type="entry name" value="NR_LBD"/>
    <property type="match status" value="1"/>
</dbReference>
<dbReference type="FunFam" id="3.30.50.10:FF:000006">
    <property type="entry name" value="Nuclear receptor subfamily 5 group A member"/>
    <property type="match status" value="1"/>
</dbReference>
<dbReference type="CDD" id="cd06952">
    <property type="entry name" value="NR_LBD_TR2_like"/>
    <property type="match status" value="1"/>
</dbReference>
<dbReference type="InterPro" id="IPR001723">
    <property type="entry name" value="Nuclear_hrmn_rcpt"/>
</dbReference>